<dbReference type="Proteomes" id="UP000654075">
    <property type="component" value="Unassembled WGS sequence"/>
</dbReference>
<comment type="caution">
    <text evidence="3">The sequence shown here is derived from an EMBL/GenBank/DDBJ whole genome shotgun (WGS) entry which is preliminary data.</text>
</comment>
<evidence type="ECO:0000259" key="2">
    <source>
        <dbReference type="Pfam" id="PF13087"/>
    </source>
</evidence>
<proteinExistence type="predicted"/>
<reference evidence="3" key="1">
    <citation type="submission" date="2021-02" db="EMBL/GenBank/DDBJ databases">
        <authorList>
            <person name="Dougan E. K."/>
            <person name="Rhodes N."/>
            <person name="Thang M."/>
            <person name="Chan C."/>
        </authorList>
    </citation>
    <scope>NUCLEOTIDE SEQUENCE</scope>
</reference>
<dbReference type="PANTHER" id="PTHR10887:SF495">
    <property type="entry name" value="HELICASE SENATAXIN ISOFORM X1-RELATED"/>
    <property type="match status" value="1"/>
</dbReference>
<dbReference type="SUPFAM" id="SSF52540">
    <property type="entry name" value="P-loop containing nucleoside triphosphate hydrolases"/>
    <property type="match status" value="1"/>
</dbReference>
<accession>A0A813DY27</accession>
<feature type="domain" description="DNA2/NAM7 helicase helicase" evidence="1">
    <location>
        <begin position="2"/>
        <end position="42"/>
    </location>
</feature>
<dbReference type="PANTHER" id="PTHR10887">
    <property type="entry name" value="DNA2/NAM7 HELICASE FAMILY"/>
    <property type="match status" value="1"/>
</dbReference>
<dbReference type="Pfam" id="PF13086">
    <property type="entry name" value="AAA_11"/>
    <property type="match status" value="1"/>
</dbReference>
<sequence>VETVLVDEAAQAIEAETLVPLCLAARQLVLVGDPMQLSATVCHSDAARKSGFCRSMMERLMGLGQEFIMLQEQYRMHPEISRFPSARFYGGRLVDVASAGATPSRGGRTFQLPPY</sequence>
<evidence type="ECO:0000313" key="4">
    <source>
        <dbReference type="Proteomes" id="UP000654075"/>
    </source>
</evidence>
<name>A0A813DY27_POLGL</name>
<protein>
    <submittedName>
        <fullName evidence="3">Uncharacterized protein</fullName>
    </submittedName>
</protein>
<evidence type="ECO:0000313" key="3">
    <source>
        <dbReference type="EMBL" id="CAE8591284.1"/>
    </source>
</evidence>
<gene>
    <name evidence="3" type="ORF">PGLA1383_LOCUS9965</name>
</gene>
<dbReference type="Pfam" id="PF13087">
    <property type="entry name" value="AAA_12"/>
    <property type="match status" value="1"/>
</dbReference>
<dbReference type="GO" id="GO:0004386">
    <property type="term" value="F:helicase activity"/>
    <property type="evidence" value="ECO:0007669"/>
    <property type="project" value="InterPro"/>
</dbReference>
<feature type="non-terminal residue" evidence="3">
    <location>
        <position position="1"/>
    </location>
</feature>
<feature type="domain" description="DNA2/NAM7 helicase-like C-terminal" evidence="2">
    <location>
        <begin position="54"/>
        <end position="100"/>
    </location>
</feature>
<organism evidence="3 4">
    <name type="scientific">Polarella glacialis</name>
    <name type="common">Dinoflagellate</name>
    <dbReference type="NCBI Taxonomy" id="89957"/>
    <lineage>
        <taxon>Eukaryota</taxon>
        <taxon>Sar</taxon>
        <taxon>Alveolata</taxon>
        <taxon>Dinophyceae</taxon>
        <taxon>Suessiales</taxon>
        <taxon>Suessiaceae</taxon>
        <taxon>Polarella</taxon>
    </lineage>
</organism>
<dbReference type="EMBL" id="CAJNNV010004822">
    <property type="protein sequence ID" value="CAE8591284.1"/>
    <property type="molecule type" value="Genomic_DNA"/>
</dbReference>
<keyword evidence="4" id="KW-1185">Reference proteome</keyword>
<evidence type="ECO:0000259" key="1">
    <source>
        <dbReference type="Pfam" id="PF13086"/>
    </source>
</evidence>
<dbReference type="AlphaFoldDB" id="A0A813DY27"/>
<dbReference type="InterPro" id="IPR045055">
    <property type="entry name" value="DNA2/NAM7-like"/>
</dbReference>
<dbReference type="OrthoDB" id="425326at2759"/>
<dbReference type="InterPro" id="IPR041677">
    <property type="entry name" value="DNA2/NAM7_AAA_11"/>
</dbReference>
<dbReference type="Gene3D" id="3.40.50.300">
    <property type="entry name" value="P-loop containing nucleotide triphosphate hydrolases"/>
    <property type="match status" value="2"/>
</dbReference>
<dbReference type="InterPro" id="IPR041679">
    <property type="entry name" value="DNA2/NAM7-like_C"/>
</dbReference>
<dbReference type="InterPro" id="IPR027417">
    <property type="entry name" value="P-loop_NTPase"/>
</dbReference>
<feature type="non-terminal residue" evidence="3">
    <location>
        <position position="115"/>
    </location>
</feature>